<name>A0A9P4UZ33_9PLEO</name>
<proteinExistence type="inferred from homology"/>
<dbReference type="InterPro" id="IPR020904">
    <property type="entry name" value="Sc_DH/Rdtase_CS"/>
</dbReference>
<dbReference type="PANTHER" id="PTHR42760">
    <property type="entry name" value="SHORT-CHAIN DEHYDROGENASES/REDUCTASES FAMILY MEMBER"/>
    <property type="match status" value="1"/>
</dbReference>
<sequence>MPIEFKFEPHMGIFFPGESHLHHDIYPSISPLSTSSLTQPQKSILITGAGRGIGRATALQYAHASATSLTLCSRTLSELSAVAAEIRAINPRIRVHTHALDVTCAADVQRVAAALHSAEGRLDVLVNNAGASAPWVPLGEGEPGAWWNTLEVNLKGPYLAIQAFLPLLTSTAERFGTVVDVVNVGSAAAHQMLEGSSAYSISKFALLRLTEFVHEEYGAKGVNCIALQPGGIVSKLSDQEPDLQPYLSDTADLPGGFITWVTAGARTWMGGRYFAANWDVDRLLEMKDEIVEGGKLKVRMVV</sequence>
<evidence type="ECO:0000256" key="3">
    <source>
        <dbReference type="ARBA" id="ARBA00023002"/>
    </source>
</evidence>
<protein>
    <submittedName>
        <fullName evidence="5">NAD(P)-binding protein</fullName>
    </submittedName>
</protein>
<keyword evidence="2" id="KW-0521">NADP</keyword>
<evidence type="ECO:0000256" key="4">
    <source>
        <dbReference type="RuleBase" id="RU000363"/>
    </source>
</evidence>
<dbReference type="PROSITE" id="PS00061">
    <property type="entry name" value="ADH_SHORT"/>
    <property type="match status" value="1"/>
</dbReference>
<dbReference type="CDD" id="cd05233">
    <property type="entry name" value="SDR_c"/>
    <property type="match status" value="1"/>
</dbReference>
<reference evidence="5" key="1">
    <citation type="journal article" date="2020" name="Stud. Mycol.">
        <title>101 Dothideomycetes genomes: a test case for predicting lifestyles and emergence of pathogens.</title>
        <authorList>
            <person name="Haridas S."/>
            <person name="Albert R."/>
            <person name="Binder M."/>
            <person name="Bloem J."/>
            <person name="Labutti K."/>
            <person name="Salamov A."/>
            <person name="Andreopoulos B."/>
            <person name="Baker S."/>
            <person name="Barry K."/>
            <person name="Bills G."/>
            <person name="Bluhm B."/>
            <person name="Cannon C."/>
            <person name="Castanera R."/>
            <person name="Culley D."/>
            <person name="Daum C."/>
            <person name="Ezra D."/>
            <person name="Gonzalez J."/>
            <person name="Henrissat B."/>
            <person name="Kuo A."/>
            <person name="Liang C."/>
            <person name="Lipzen A."/>
            <person name="Lutzoni F."/>
            <person name="Magnuson J."/>
            <person name="Mondo S."/>
            <person name="Nolan M."/>
            <person name="Ohm R."/>
            <person name="Pangilinan J."/>
            <person name="Park H.-J."/>
            <person name="Ramirez L."/>
            <person name="Alfaro M."/>
            <person name="Sun H."/>
            <person name="Tritt A."/>
            <person name="Yoshinaga Y."/>
            <person name="Zwiers L.-H."/>
            <person name="Turgeon B."/>
            <person name="Goodwin S."/>
            <person name="Spatafora J."/>
            <person name="Crous P."/>
            <person name="Grigoriev I."/>
        </authorList>
    </citation>
    <scope>NUCLEOTIDE SEQUENCE</scope>
    <source>
        <strain evidence="5">CBS 125425</strain>
    </source>
</reference>
<dbReference type="InterPro" id="IPR002347">
    <property type="entry name" value="SDR_fam"/>
</dbReference>
<dbReference type="GO" id="GO:0016616">
    <property type="term" value="F:oxidoreductase activity, acting on the CH-OH group of donors, NAD or NADP as acceptor"/>
    <property type="evidence" value="ECO:0007669"/>
    <property type="project" value="TreeGrafter"/>
</dbReference>
<evidence type="ECO:0000313" key="5">
    <source>
        <dbReference type="EMBL" id="KAF2730588.1"/>
    </source>
</evidence>
<keyword evidence="6" id="KW-1185">Reference proteome</keyword>
<evidence type="ECO:0000256" key="2">
    <source>
        <dbReference type="ARBA" id="ARBA00022857"/>
    </source>
</evidence>
<gene>
    <name evidence="5" type="ORF">EJ04DRAFT_38567</name>
</gene>
<evidence type="ECO:0000256" key="1">
    <source>
        <dbReference type="ARBA" id="ARBA00006484"/>
    </source>
</evidence>
<dbReference type="PRINTS" id="PR00081">
    <property type="entry name" value="GDHRDH"/>
</dbReference>
<comment type="caution">
    <text evidence="5">The sequence shown here is derived from an EMBL/GenBank/DDBJ whole genome shotgun (WGS) entry which is preliminary data.</text>
</comment>
<organism evidence="5 6">
    <name type="scientific">Polyplosphaeria fusca</name>
    <dbReference type="NCBI Taxonomy" id="682080"/>
    <lineage>
        <taxon>Eukaryota</taxon>
        <taxon>Fungi</taxon>
        <taxon>Dikarya</taxon>
        <taxon>Ascomycota</taxon>
        <taxon>Pezizomycotina</taxon>
        <taxon>Dothideomycetes</taxon>
        <taxon>Pleosporomycetidae</taxon>
        <taxon>Pleosporales</taxon>
        <taxon>Tetraplosphaeriaceae</taxon>
        <taxon>Polyplosphaeria</taxon>
    </lineage>
</organism>
<evidence type="ECO:0000313" key="6">
    <source>
        <dbReference type="Proteomes" id="UP000799444"/>
    </source>
</evidence>
<accession>A0A9P4UZ33</accession>
<comment type="similarity">
    <text evidence="1 4">Belongs to the short-chain dehydrogenases/reductases (SDR) family.</text>
</comment>
<dbReference type="InterPro" id="IPR036291">
    <property type="entry name" value="NAD(P)-bd_dom_sf"/>
</dbReference>
<dbReference type="SUPFAM" id="SSF51735">
    <property type="entry name" value="NAD(P)-binding Rossmann-fold domains"/>
    <property type="match status" value="1"/>
</dbReference>
<dbReference type="PANTHER" id="PTHR42760:SF37">
    <property type="entry name" value="CLAVALDEHYDE DEHYDROGENASE"/>
    <property type="match status" value="1"/>
</dbReference>
<keyword evidence="3" id="KW-0560">Oxidoreductase</keyword>
<dbReference type="PRINTS" id="PR00080">
    <property type="entry name" value="SDRFAMILY"/>
</dbReference>
<dbReference type="OrthoDB" id="1933717at2759"/>
<dbReference type="Proteomes" id="UP000799444">
    <property type="component" value="Unassembled WGS sequence"/>
</dbReference>
<dbReference type="Pfam" id="PF00106">
    <property type="entry name" value="adh_short"/>
    <property type="match status" value="1"/>
</dbReference>
<dbReference type="EMBL" id="ML996214">
    <property type="protein sequence ID" value="KAF2730588.1"/>
    <property type="molecule type" value="Genomic_DNA"/>
</dbReference>
<dbReference type="AlphaFoldDB" id="A0A9P4UZ33"/>
<dbReference type="Gene3D" id="3.40.50.720">
    <property type="entry name" value="NAD(P)-binding Rossmann-like Domain"/>
    <property type="match status" value="1"/>
</dbReference>